<reference evidence="2 3" key="1">
    <citation type="journal article" date="2020" name="Mol. Biol. Evol.">
        <title>Distinct Expression and Methylation Patterns for Genes with Different Fates following a Single Whole-Genome Duplication in Flowering Plants.</title>
        <authorList>
            <person name="Shi T."/>
            <person name="Rahmani R.S."/>
            <person name="Gugger P.F."/>
            <person name="Wang M."/>
            <person name="Li H."/>
            <person name="Zhang Y."/>
            <person name="Li Z."/>
            <person name="Wang Q."/>
            <person name="Van de Peer Y."/>
            <person name="Marchal K."/>
            <person name="Chen J."/>
        </authorList>
    </citation>
    <scope>NUCLEOTIDE SEQUENCE [LARGE SCALE GENOMIC DNA]</scope>
    <source>
        <tissue evidence="2">Leaf</tissue>
    </source>
</reference>
<sequence length="60" mass="6457">MVHYKWSVGSIVAMVIVAAFLLLLPLAMSPGMPQPPPLTVFSVFPVLMAALLIYLSQASK</sequence>
<dbReference type="EMBL" id="DUZY01000001">
    <property type="protein sequence ID" value="DAD23670.1"/>
    <property type="molecule type" value="Genomic_DNA"/>
</dbReference>
<keyword evidence="1" id="KW-0472">Membrane</keyword>
<evidence type="ECO:0000313" key="2">
    <source>
        <dbReference type="EMBL" id="DAD23670.1"/>
    </source>
</evidence>
<accession>A0A822XTE7</accession>
<feature type="transmembrane region" description="Helical" evidence="1">
    <location>
        <begin position="38"/>
        <end position="56"/>
    </location>
</feature>
<proteinExistence type="predicted"/>
<keyword evidence="3" id="KW-1185">Reference proteome</keyword>
<protein>
    <recommendedName>
        <fullName evidence="4">Transmembrane protein</fullName>
    </recommendedName>
</protein>
<evidence type="ECO:0008006" key="4">
    <source>
        <dbReference type="Google" id="ProtNLM"/>
    </source>
</evidence>
<organism evidence="2 3">
    <name type="scientific">Nelumbo nucifera</name>
    <name type="common">Sacred lotus</name>
    <dbReference type="NCBI Taxonomy" id="4432"/>
    <lineage>
        <taxon>Eukaryota</taxon>
        <taxon>Viridiplantae</taxon>
        <taxon>Streptophyta</taxon>
        <taxon>Embryophyta</taxon>
        <taxon>Tracheophyta</taxon>
        <taxon>Spermatophyta</taxon>
        <taxon>Magnoliopsida</taxon>
        <taxon>Proteales</taxon>
        <taxon>Nelumbonaceae</taxon>
        <taxon>Nelumbo</taxon>
    </lineage>
</organism>
<feature type="transmembrane region" description="Helical" evidence="1">
    <location>
        <begin position="6"/>
        <end position="26"/>
    </location>
</feature>
<evidence type="ECO:0000256" key="1">
    <source>
        <dbReference type="SAM" id="Phobius"/>
    </source>
</evidence>
<keyword evidence="1" id="KW-0812">Transmembrane</keyword>
<evidence type="ECO:0000313" key="3">
    <source>
        <dbReference type="Proteomes" id="UP000607653"/>
    </source>
</evidence>
<name>A0A822XTE7_NELNU</name>
<comment type="caution">
    <text evidence="2">The sequence shown here is derived from an EMBL/GenBank/DDBJ whole genome shotgun (WGS) entry which is preliminary data.</text>
</comment>
<dbReference type="Proteomes" id="UP000607653">
    <property type="component" value="Unassembled WGS sequence"/>
</dbReference>
<dbReference type="AlphaFoldDB" id="A0A822XTE7"/>
<gene>
    <name evidence="2" type="ORF">HUJ06_025133</name>
</gene>
<keyword evidence="1" id="KW-1133">Transmembrane helix</keyword>